<evidence type="ECO:0000313" key="2">
    <source>
        <dbReference type="Proteomes" id="UP000276133"/>
    </source>
</evidence>
<keyword evidence="1" id="KW-0808">Transferase</keyword>
<dbReference type="AlphaFoldDB" id="A0A3M7RL91"/>
<dbReference type="Proteomes" id="UP000276133">
    <property type="component" value="Unassembled WGS sequence"/>
</dbReference>
<keyword evidence="1" id="KW-0695">RNA-directed DNA polymerase</keyword>
<accession>A0A3M7RL91</accession>
<dbReference type="InterPro" id="IPR001969">
    <property type="entry name" value="Aspartic_peptidase_AS"/>
</dbReference>
<reference evidence="1 2" key="1">
    <citation type="journal article" date="2018" name="Sci. Rep.">
        <title>Genomic signatures of local adaptation to the degree of environmental predictability in rotifers.</title>
        <authorList>
            <person name="Franch-Gras L."/>
            <person name="Hahn C."/>
            <person name="Garcia-Roger E.M."/>
            <person name="Carmona M.J."/>
            <person name="Serra M."/>
            <person name="Gomez A."/>
        </authorList>
    </citation>
    <scope>NUCLEOTIDE SEQUENCE [LARGE SCALE GENOMIC DNA]</scope>
    <source>
        <strain evidence="1">HYR1</strain>
    </source>
</reference>
<dbReference type="SUPFAM" id="SSF50630">
    <property type="entry name" value="Acid proteases"/>
    <property type="match status" value="1"/>
</dbReference>
<dbReference type="GO" id="GO:0003964">
    <property type="term" value="F:RNA-directed DNA polymerase activity"/>
    <property type="evidence" value="ECO:0007669"/>
    <property type="project" value="UniProtKB-KW"/>
</dbReference>
<dbReference type="EMBL" id="REGN01003174">
    <property type="protein sequence ID" value="RNA24068.1"/>
    <property type="molecule type" value="Genomic_DNA"/>
</dbReference>
<dbReference type="OrthoDB" id="10067350at2759"/>
<protein>
    <submittedName>
        <fullName evidence="1">RNA-directed DNA polymerase</fullName>
    </submittedName>
</protein>
<evidence type="ECO:0000313" key="1">
    <source>
        <dbReference type="EMBL" id="RNA24068.1"/>
    </source>
</evidence>
<dbReference type="PROSITE" id="PS00141">
    <property type="entry name" value="ASP_PROTEASE"/>
    <property type="match status" value="1"/>
</dbReference>
<sequence>MLNGNAGFLIDTGTTVNVIDQSTFESLDFKLVNIAPSTKRVYAYGSTQALKMLGTFSTHVKHKNNSVETQFAISLGNSGCILGLETLEALKI</sequence>
<dbReference type="GO" id="GO:0004190">
    <property type="term" value="F:aspartic-type endopeptidase activity"/>
    <property type="evidence" value="ECO:0007669"/>
    <property type="project" value="InterPro"/>
</dbReference>
<dbReference type="GO" id="GO:0006508">
    <property type="term" value="P:proteolysis"/>
    <property type="evidence" value="ECO:0007669"/>
    <property type="project" value="InterPro"/>
</dbReference>
<dbReference type="Gene3D" id="2.40.70.10">
    <property type="entry name" value="Acid Proteases"/>
    <property type="match status" value="1"/>
</dbReference>
<gene>
    <name evidence="1" type="ORF">BpHYR1_019901</name>
</gene>
<comment type="caution">
    <text evidence="1">The sequence shown here is derived from an EMBL/GenBank/DDBJ whole genome shotgun (WGS) entry which is preliminary data.</text>
</comment>
<keyword evidence="2" id="KW-1185">Reference proteome</keyword>
<dbReference type="InterPro" id="IPR021109">
    <property type="entry name" value="Peptidase_aspartic_dom_sf"/>
</dbReference>
<organism evidence="1 2">
    <name type="scientific">Brachionus plicatilis</name>
    <name type="common">Marine rotifer</name>
    <name type="synonym">Brachionus muelleri</name>
    <dbReference type="NCBI Taxonomy" id="10195"/>
    <lineage>
        <taxon>Eukaryota</taxon>
        <taxon>Metazoa</taxon>
        <taxon>Spiralia</taxon>
        <taxon>Gnathifera</taxon>
        <taxon>Rotifera</taxon>
        <taxon>Eurotatoria</taxon>
        <taxon>Monogononta</taxon>
        <taxon>Pseudotrocha</taxon>
        <taxon>Ploima</taxon>
        <taxon>Brachionidae</taxon>
        <taxon>Brachionus</taxon>
    </lineage>
</organism>
<name>A0A3M7RL91_BRAPC</name>
<keyword evidence="1" id="KW-0548">Nucleotidyltransferase</keyword>
<feature type="non-terminal residue" evidence="1">
    <location>
        <position position="92"/>
    </location>
</feature>
<proteinExistence type="predicted"/>